<accession>A0A1C9M3L9</accession>
<reference evidence="1" key="1">
    <citation type="journal article" date="2017" name="Acta Microbiol. Sin.">
        <title>Reanalysis of the mitochondrial genome of the pneumocandin-producing fungus Glarea lozoyensis.</title>
        <authorList>
            <person name="Zhang Y.-J."/>
            <person name="Zhao Y.-X."/>
            <person name="Chen L."/>
            <person name="Liu X.-Z."/>
        </authorList>
    </citation>
    <scope>NUCLEOTIDE SEQUENCE</scope>
    <source>
        <strain evidence="1">ATCC 20868</strain>
    </source>
</reference>
<dbReference type="EMBL" id="KX450332">
    <property type="protein sequence ID" value="AOQ30909.1"/>
    <property type="molecule type" value="Genomic_DNA"/>
</dbReference>
<dbReference type="RefSeq" id="YP_009306743.1">
    <property type="nucleotide sequence ID" value="NC_031375.1"/>
</dbReference>
<dbReference type="GeneID" id="29289420"/>
<name>A0A1C9M3L9_GLALO</name>
<dbReference type="AlphaFoldDB" id="A0A1C9M3L9"/>
<organism evidence="1">
    <name type="scientific">Glarea lozoyensis</name>
    <dbReference type="NCBI Taxonomy" id="101852"/>
    <lineage>
        <taxon>Eukaryota</taxon>
        <taxon>Fungi</taxon>
        <taxon>Dikarya</taxon>
        <taxon>Ascomycota</taxon>
        <taxon>Pezizomycotina</taxon>
        <taxon>Leotiomycetes</taxon>
        <taxon>Helotiales</taxon>
        <taxon>Helotiaceae</taxon>
        <taxon>Glarea</taxon>
    </lineage>
</organism>
<proteinExistence type="predicted"/>
<gene>
    <name evidence="1" type="primary">orf309</name>
</gene>
<evidence type="ECO:0000313" key="1">
    <source>
        <dbReference type="EMBL" id="AOQ30909.1"/>
    </source>
</evidence>
<sequence length="309" mass="36217">MDISSYIDKLSEILKVKLSYNLVEHEYVVDPILLYRSGEKDVSNLGKKYPYIGSMQNTVLGISTFTNAIDSEYYIRILELDLEPKLMSKLELEFPNPDEIGFLQAVIAKHNKEFVTLSPANLHIKEKEIALLKLGHNTPSPENKVTPFKNTEFNGIFRTTEEEWKAVWFYLALELDILLRALDYVRLGYDSSKDPLLEKCYYYWTKRQLSNYFSHEKNSLFLHNHYIKDFTLYGENPMLRELLEDILYVMLNLILAKKITANLANTSLEDCIKSHYVEYSEGYSYLKAIRMYNLNNYTSTDILKRIEDM</sequence>
<keyword evidence="1" id="KW-0496">Mitochondrion</keyword>
<protein>
    <submittedName>
        <fullName evidence="1">Uncharacterized protein</fullName>
    </submittedName>
</protein>
<geneLocation type="mitochondrion" evidence="1"/>